<feature type="compositionally biased region" description="Low complexity" evidence="1">
    <location>
        <begin position="33"/>
        <end position="42"/>
    </location>
</feature>
<dbReference type="OrthoDB" id="774557at2759"/>
<protein>
    <submittedName>
        <fullName evidence="2">Uncharacterized protein</fullName>
    </submittedName>
</protein>
<feature type="compositionally biased region" description="Polar residues" evidence="1">
    <location>
        <begin position="128"/>
        <end position="141"/>
    </location>
</feature>
<accession>A0A5P1FA07</accession>
<dbReference type="InterPro" id="IPR029005">
    <property type="entry name" value="LIM-bd/SEUSS"/>
</dbReference>
<evidence type="ECO:0000256" key="1">
    <source>
        <dbReference type="SAM" id="MobiDB-lite"/>
    </source>
</evidence>
<feature type="region of interest" description="Disordered" evidence="1">
    <location>
        <begin position="1"/>
        <end position="70"/>
    </location>
</feature>
<dbReference type="EMBL" id="CM007384">
    <property type="protein sequence ID" value="ONK73360.1"/>
    <property type="molecule type" value="Genomic_DNA"/>
</dbReference>
<dbReference type="PANTHER" id="PTHR10378">
    <property type="entry name" value="LIM DOMAIN-BINDING PROTEIN"/>
    <property type="match status" value="1"/>
</dbReference>
<gene>
    <name evidence="2" type="ORF">A4U43_C04F30420</name>
</gene>
<organism evidence="2 3">
    <name type="scientific">Asparagus officinalis</name>
    <name type="common">Garden asparagus</name>
    <dbReference type="NCBI Taxonomy" id="4686"/>
    <lineage>
        <taxon>Eukaryota</taxon>
        <taxon>Viridiplantae</taxon>
        <taxon>Streptophyta</taxon>
        <taxon>Embryophyta</taxon>
        <taxon>Tracheophyta</taxon>
        <taxon>Spermatophyta</taxon>
        <taxon>Magnoliopsida</taxon>
        <taxon>Liliopsida</taxon>
        <taxon>Asparagales</taxon>
        <taxon>Asparagaceae</taxon>
        <taxon>Asparagoideae</taxon>
        <taxon>Asparagus</taxon>
    </lineage>
</organism>
<dbReference type="AlphaFoldDB" id="A0A5P1FA07"/>
<proteinExistence type="predicted"/>
<dbReference type="OMA" id="PRACKIP"/>
<sequence length="589" mass="66324">MNNGPPNSATNSSITDGPHVERSPSIGDEYYVSSSSNASASSLNIGSPIIQRSPHHEQTNQGVSRNELSSVHAQKKLRLDTRQEDIIQPQFVSQLLQGKQNPQLNATIKMQKRRRHQKQQEMMPRAQQMPQHQPGPSNLQAKSVTTPVEDISGEGLCARRLVQYMCHLRHRPPDNPMMYWRKFVLHYFSPKAKKRWCFSQYENVGRQVLGASPQGAADAWKCGICGAKSGKGFETTYEILPRLTQVEFESGVVDELLFLEKPHEFRLSSGMMVLECIKAVQEIVYEQRRVIREGKLRVIFTPDLKILCWEFCSRGHEEFLSREAIMPKVNLLLQAAHKYQCAVSKKRTPGVPLALQASYNEAMSAVCQFLSNLELHPLDDLGFSKSYMRCLQTSQVVNSMKDLIDFSLENKIGPIEILKFYSQQAAANLQASKDARNAVHGLSNHATDNLPAAHIDNNTPYPAIKPNNYLYFHRTSPTHDSLLPQPDPFPTKSIFFNGSSTCHQTNNHEASQVNQNLQRHVIEQLLQESKNNKGESQRSLSVEPSSNHNNSSSSTGSFNTEKPGMQQDLQLTELDQDILQLIAEGNIQL</sequence>
<evidence type="ECO:0000313" key="3">
    <source>
        <dbReference type="Proteomes" id="UP000243459"/>
    </source>
</evidence>
<feature type="compositionally biased region" description="Polar residues" evidence="1">
    <location>
        <begin position="59"/>
        <end position="70"/>
    </location>
</feature>
<name>A0A5P1FA07_ASPOF</name>
<evidence type="ECO:0000313" key="2">
    <source>
        <dbReference type="EMBL" id="ONK73360.1"/>
    </source>
</evidence>
<feature type="compositionally biased region" description="Low complexity" evidence="1">
    <location>
        <begin position="541"/>
        <end position="559"/>
    </location>
</feature>
<reference evidence="3" key="1">
    <citation type="journal article" date="2017" name="Nat. Commun.">
        <title>The asparagus genome sheds light on the origin and evolution of a young Y chromosome.</title>
        <authorList>
            <person name="Harkess A."/>
            <person name="Zhou J."/>
            <person name="Xu C."/>
            <person name="Bowers J.E."/>
            <person name="Van der Hulst R."/>
            <person name="Ayyampalayam S."/>
            <person name="Mercati F."/>
            <person name="Riccardi P."/>
            <person name="McKain M.R."/>
            <person name="Kakrana A."/>
            <person name="Tang H."/>
            <person name="Ray J."/>
            <person name="Groenendijk J."/>
            <person name="Arikit S."/>
            <person name="Mathioni S.M."/>
            <person name="Nakano M."/>
            <person name="Shan H."/>
            <person name="Telgmann-Rauber A."/>
            <person name="Kanno A."/>
            <person name="Yue Z."/>
            <person name="Chen H."/>
            <person name="Li W."/>
            <person name="Chen Y."/>
            <person name="Xu X."/>
            <person name="Zhang Y."/>
            <person name="Luo S."/>
            <person name="Chen H."/>
            <person name="Gao J."/>
            <person name="Mao Z."/>
            <person name="Pires J.C."/>
            <person name="Luo M."/>
            <person name="Kudrna D."/>
            <person name="Wing R.A."/>
            <person name="Meyers B.C."/>
            <person name="Yi K."/>
            <person name="Kong H."/>
            <person name="Lavrijsen P."/>
            <person name="Sunseri F."/>
            <person name="Falavigna A."/>
            <person name="Ye Y."/>
            <person name="Leebens-Mack J.H."/>
            <person name="Chen G."/>
        </authorList>
    </citation>
    <scope>NUCLEOTIDE SEQUENCE [LARGE SCALE GENOMIC DNA]</scope>
    <source>
        <strain evidence="3">cv. DH0086</strain>
    </source>
</reference>
<dbReference type="Pfam" id="PF01803">
    <property type="entry name" value="LIM_bind"/>
    <property type="match status" value="1"/>
</dbReference>
<dbReference type="Gramene" id="ONK73360">
    <property type="protein sequence ID" value="ONK73360"/>
    <property type="gene ID" value="A4U43_C04F30420"/>
</dbReference>
<dbReference type="Proteomes" id="UP000243459">
    <property type="component" value="Chromosome 4"/>
</dbReference>
<keyword evidence="3" id="KW-1185">Reference proteome</keyword>
<feature type="region of interest" description="Disordered" evidence="1">
    <location>
        <begin position="109"/>
        <end position="141"/>
    </location>
</feature>
<feature type="compositionally biased region" description="Polar residues" evidence="1">
    <location>
        <begin position="1"/>
        <end position="15"/>
    </location>
</feature>
<feature type="region of interest" description="Disordered" evidence="1">
    <location>
        <begin position="530"/>
        <end position="563"/>
    </location>
</feature>